<dbReference type="InterPro" id="IPR010982">
    <property type="entry name" value="Lambda_DNA-bd_dom_sf"/>
</dbReference>
<reference evidence="1 2" key="1">
    <citation type="submission" date="2018-12" db="EMBL/GenBank/DDBJ databases">
        <title>Rubrispira sanarue gen. nov., sp., nov., a member of the order Silvanigrellales, isolated from a brackish lake in Hamamatsu Japan.</title>
        <authorList>
            <person name="Maejima Y."/>
            <person name="Iino T."/>
            <person name="Muraguchi Y."/>
            <person name="Fukuda K."/>
            <person name="Nojiri H."/>
            <person name="Ohkuma M."/>
            <person name="Moriuchi R."/>
            <person name="Dohra H."/>
            <person name="Kimbara K."/>
            <person name="Shintani M."/>
        </authorList>
    </citation>
    <scope>NUCLEOTIDE SEQUENCE [LARGE SCALE GENOMIC DNA]</scope>
    <source>
        <strain evidence="1 2">RF1110005</strain>
    </source>
</reference>
<proteinExistence type="predicted"/>
<dbReference type="EMBL" id="AP019368">
    <property type="protein sequence ID" value="BBH54378.1"/>
    <property type="molecule type" value="Genomic_DNA"/>
</dbReference>
<organism evidence="1 2">
    <name type="scientific">Fluviispira sanaruensis</name>
    <dbReference type="NCBI Taxonomy" id="2493639"/>
    <lineage>
        <taxon>Bacteria</taxon>
        <taxon>Pseudomonadati</taxon>
        <taxon>Bdellovibrionota</taxon>
        <taxon>Oligoflexia</taxon>
        <taxon>Silvanigrellales</taxon>
        <taxon>Silvanigrellaceae</taxon>
        <taxon>Fluviispira</taxon>
    </lineage>
</organism>
<dbReference type="SUPFAM" id="SSF47413">
    <property type="entry name" value="lambda repressor-like DNA-binding domains"/>
    <property type="match status" value="1"/>
</dbReference>
<dbReference type="AlphaFoldDB" id="A0A4P2VND7"/>
<name>A0A4P2VND7_FLUSA</name>
<dbReference type="OrthoDB" id="5659783at2"/>
<dbReference type="KEGG" id="sbf:JCM31447_28420"/>
<evidence type="ECO:0000313" key="2">
    <source>
        <dbReference type="Proteomes" id="UP000291236"/>
    </source>
</evidence>
<evidence type="ECO:0000313" key="1">
    <source>
        <dbReference type="EMBL" id="BBH54378.1"/>
    </source>
</evidence>
<protein>
    <submittedName>
        <fullName evidence="1">XRE family transcriptional regulator</fullName>
    </submittedName>
</protein>
<dbReference type="RefSeq" id="WP_130612005.1">
    <property type="nucleotide sequence ID" value="NZ_AP019368.1"/>
</dbReference>
<gene>
    <name evidence="1" type="ORF">JCM31447_28420</name>
</gene>
<dbReference type="GO" id="GO:0003677">
    <property type="term" value="F:DNA binding"/>
    <property type="evidence" value="ECO:0007669"/>
    <property type="project" value="InterPro"/>
</dbReference>
<dbReference type="CDD" id="cd00093">
    <property type="entry name" value="HTH_XRE"/>
    <property type="match status" value="1"/>
</dbReference>
<sequence length="217" mass="25378">MNLKNIGERIKWSRKILGLNREYLCEKYDVSINTFGSWERSEKKISDQAVNTCLNILKQEGLKITKEWLLTGIGSNPNIDYAQKMFEKESFIEIEQAISPSEAINIEKKFFLKNNENSVLIRNIGNEMSPYYEPDEWIGGIKKDRNKIELLNGLDCIVQIFGKKNPIFKRLIFTDNNEINLHILNPFTDIKPPIIFNVKLVWAAPVIWRRKIDRFSI</sequence>
<dbReference type="Proteomes" id="UP000291236">
    <property type="component" value="Chromosome"/>
</dbReference>
<dbReference type="Gene3D" id="1.10.260.40">
    <property type="entry name" value="lambda repressor-like DNA-binding domains"/>
    <property type="match status" value="1"/>
</dbReference>
<keyword evidence="2" id="KW-1185">Reference proteome</keyword>
<dbReference type="InterPro" id="IPR001387">
    <property type="entry name" value="Cro/C1-type_HTH"/>
</dbReference>
<accession>A0A4P2VND7</accession>